<feature type="transmembrane region" description="Helical" evidence="1">
    <location>
        <begin position="6"/>
        <end position="23"/>
    </location>
</feature>
<keyword evidence="1" id="KW-0472">Membrane</keyword>
<dbReference type="InterPro" id="IPR006976">
    <property type="entry name" value="VanZ-like"/>
</dbReference>
<name>A0A4R2NWJ1_9BACL</name>
<dbReference type="EMBL" id="SLXK01000020">
    <property type="protein sequence ID" value="TCP25988.1"/>
    <property type="molecule type" value="Genomic_DNA"/>
</dbReference>
<gene>
    <name evidence="3" type="ORF">EV207_12022</name>
</gene>
<accession>A0A4R2NWJ1</accession>
<evidence type="ECO:0000313" key="3">
    <source>
        <dbReference type="EMBL" id="TCP25988.1"/>
    </source>
</evidence>
<dbReference type="Pfam" id="PF04892">
    <property type="entry name" value="VanZ"/>
    <property type="match status" value="1"/>
</dbReference>
<feature type="domain" description="VanZ-like" evidence="2">
    <location>
        <begin position="12"/>
        <end position="153"/>
    </location>
</feature>
<dbReference type="PIRSF" id="PIRSF019083">
    <property type="entry name" value="UCP019083_VanZ"/>
    <property type="match status" value="1"/>
</dbReference>
<proteinExistence type="predicted"/>
<organism evidence="3 4">
    <name type="scientific">Scopulibacillus darangshiensis</name>
    <dbReference type="NCBI Taxonomy" id="442528"/>
    <lineage>
        <taxon>Bacteria</taxon>
        <taxon>Bacillati</taxon>
        <taxon>Bacillota</taxon>
        <taxon>Bacilli</taxon>
        <taxon>Bacillales</taxon>
        <taxon>Sporolactobacillaceae</taxon>
        <taxon>Scopulibacillus</taxon>
    </lineage>
</organism>
<evidence type="ECO:0000259" key="2">
    <source>
        <dbReference type="Pfam" id="PF04892"/>
    </source>
</evidence>
<keyword evidence="1" id="KW-1133">Transmembrane helix</keyword>
<keyword evidence="1" id="KW-0812">Transmembrane</keyword>
<dbReference type="OrthoDB" id="291892at2"/>
<evidence type="ECO:0000256" key="1">
    <source>
        <dbReference type="SAM" id="Phobius"/>
    </source>
</evidence>
<dbReference type="NCBIfam" id="NF037970">
    <property type="entry name" value="vanZ_1"/>
    <property type="match status" value="1"/>
</dbReference>
<sequence>MIKNKYMFAFWLALTIIFMFVIFHGSNTPYQQQDIKPFLRGHIEIPNLPHISFRYDGSLVTTEQPYAFVEFFIRKAGHITEYAVLTFLLVNTLLSTALARKLSYSIGFITAFLFAGSDEWHQSFVPDRTGHLIDVVTFDLSGILLGILAVWVFKLILKKRA</sequence>
<reference evidence="3 4" key="1">
    <citation type="submission" date="2019-03" db="EMBL/GenBank/DDBJ databases">
        <title>Genomic Encyclopedia of Type Strains, Phase IV (KMG-IV): sequencing the most valuable type-strain genomes for metagenomic binning, comparative biology and taxonomic classification.</title>
        <authorList>
            <person name="Goeker M."/>
        </authorList>
    </citation>
    <scope>NUCLEOTIDE SEQUENCE [LARGE SCALE GENOMIC DNA]</scope>
    <source>
        <strain evidence="3 4">DSM 19377</strain>
    </source>
</reference>
<evidence type="ECO:0000313" key="4">
    <source>
        <dbReference type="Proteomes" id="UP000295416"/>
    </source>
</evidence>
<dbReference type="RefSeq" id="WP_132746679.1">
    <property type="nucleotide sequence ID" value="NZ_SLXK01000020.1"/>
</dbReference>
<keyword evidence="4" id="KW-1185">Reference proteome</keyword>
<feature type="transmembrane region" description="Helical" evidence="1">
    <location>
        <begin position="135"/>
        <end position="157"/>
    </location>
</feature>
<dbReference type="AlphaFoldDB" id="A0A4R2NWJ1"/>
<dbReference type="Proteomes" id="UP000295416">
    <property type="component" value="Unassembled WGS sequence"/>
</dbReference>
<feature type="transmembrane region" description="Helical" evidence="1">
    <location>
        <begin position="82"/>
        <end position="115"/>
    </location>
</feature>
<dbReference type="InterPro" id="IPR016747">
    <property type="entry name" value="Phosphotransbutyrylase"/>
</dbReference>
<protein>
    <submittedName>
        <fullName evidence="3">VanZ like protein</fullName>
    </submittedName>
</protein>
<comment type="caution">
    <text evidence="3">The sequence shown here is derived from an EMBL/GenBank/DDBJ whole genome shotgun (WGS) entry which is preliminary data.</text>
</comment>